<evidence type="ECO:0000313" key="3">
    <source>
        <dbReference type="Proteomes" id="UP001254488"/>
    </source>
</evidence>
<dbReference type="RefSeq" id="WP_311333343.1">
    <property type="nucleotide sequence ID" value="NZ_JAVRHZ010000006.1"/>
</dbReference>
<dbReference type="PROSITE" id="PS51257">
    <property type="entry name" value="PROKAR_LIPOPROTEIN"/>
    <property type="match status" value="1"/>
</dbReference>
<evidence type="ECO:0000259" key="1">
    <source>
        <dbReference type="Pfam" id="PF14129"/>
    </source>
</evidence>
<proteinExistence type="predicted"/>
<evidence type="ECO:0000313" key="2">
    <source>
        <dbReference type="EMBL" id="MDT0556391.1"/>
    </source>
</evidence>
<sequence>MKFLYYLSFFLLLFSCSDVKRPEKPKDLISEEKMVSIYTETYLTNAARSVDSRFIRENGIKLDSFIYSKFGIDSLQFVKSNTYYASDMDTYESIFLKVEKNLAALKIEKDSIVEVIDKEEGITKEKKDSVVNAEEGLLIESQTSEEEDN</sequence>
<dbReference type="EMBL" id="JAVRHZ010000006">
    <property type="protein sequence ID" value="MDT0556391.1"/>
    <property type="molecule type" value="Genomic_DNA"/>
</dbReference>
<dbReference type="Proteomes" id="UP001254488">
    <property type="component" value="Unassembled WGS sequence"/>
</dbReference>
<dbReference type="InterPro" id="IPR025381">
    <property type="entry name" value="DUF4296"/>
</dbReference>
<accession>A0ABU2YEU6</accession>
<organism evidence="2 3">
    <name type="scientific">Patiriisocius hiemis</name>
    <dbReference type="NCBI Taxonomy" id="3075604"/>
    <lineage>
        <taxon>Bacteria</taxon>
        <taxon>Pseudomonadati</taxon>
        <taxon>Bacteroidota</taxon>
        <taxon>Flavobacteriia</taxon>
        <taxon>Flavobacteriales</taxon>
        <taxon>Flavobacteriaceae</taxon>
        <taxon>Patiriisocius</taxon>
    </lineage>
</organism>
<protein>
    <submittedName>
        <fullName evidence="2">DUF4296 domain-containing protein</fullName>
    </submittedName>
</protein>
<comment type="caution">
    <text evidence="2">The sequence shown here is derived from an EMBL/GenBank/DDBJ whole genome shotgun (WGS) entry which is preliminary data.</text>
</comment>
<gene>
    <name evidence="2" type="ORF">RM538_10275</name>
</gene>
<name>A0ABU2YEU6_9FLAO</name>
<keyword evidence="3" id="KW-1185">Reference proteome</keyword>
<feature type="domain" description="DUF4296" evidence="1">
    <location>
        <begin position="25"/>
        <end position="106"/>
    </location>
</feature>
<dbReference type="Pfam" id="PF14129">
    <property type="entry name" value="DUF4296"/>
    <property type="match status" value="1"/>
</dbReference>
<reference evidence="2 3" key="1">
    <citation type="submission" date="2023-09" db="EMBL/GenBank/DDBJ databases">
        <authorList>
            <person name="Rey-Velasco X."/>
        </authorList>
    </citation>
    <scope>NUCLEOTIDE SEQUENCE [LARGE SCALE GENOMIC DNA]</scope>
    <source>
        <strain evidence="2 3">W242</strain>
    </source>
</reference>